<evidence type="ECO:0000256" key="2">
    <source>
        <dbReference type="ARBA" id="ARBA00006602"/>
    </source>
</evidence>
<keyword evidence="10" id="KW-0282">Flagellum</keyword>
<dbReference type="OrthoDB" id="19020at2"/>
<keyword evidence="8" id="KW-0175">Coiled coil</keyword>
<feature type="domain" description="Flagellar assembly protein FliH/Type III secretion system HrpE" evidence="9">
    <location>
        <begin position="123"/>
        <end position="248"/>
    </location>
</feature>
<dbReference type="GO" id="GO:0015031">
    <property type="term" value="P:protein transport"/>
    <property type="evidence" value="ECO:0007669"/>
    <property type="project" value="UniProtKB-KW"/>
</dbReference>
<keyword evidence="5" id="KW-0653">Protein transport</keyword>
<protein>
    <recommendedName>
        <fullName evidence="7">Flagellar assembly protein FliH</fullName>
    </recommendedName>
</protein>
<dbReference type="PANTHER" id="PTHR34982">
    <property type="entry name" value="YOP PROTEINS TRANSLOCATION PROTEIN L"/>
    <property type="match status" value="1"/>
</dbReference>
<evidence type="ECO:0000256" key="6">
    <source>
        <dbReference type="ARBA" id="ARBA00023225"/>
    </source>
</evidence>
<accession>A0A5B8Z3P1</accession>
<dbReference type="PANTHER" id="PTHR34982:SF1">
    <property type="entry name" value="FLAGELLAR ASSEMBLY PROTEIN FLIH"/>
    <property type="match status" value="1"/>
</dbReference>
<evidence type="ECO:0000256" key="5">
    <source>
        <dbReference type="ARBA" id="ARBA00022927"/>
    </source>
</evidence>
<dbReference type="STRING" id="1742359.GCA_001439625_00416"/>
<evidence type="ECO:0000259" key="9">
    <source>
        <dbReference type="Pfam" id="PF02108"/>
    </source>
</evidence>
<keyword evidence="11" id="KW-1185">Reference proteome</keyword>
<dbReference type="RefSeq" id="WP_146846434.1">
    <property type="nucleotide sequence ID" value="NZ_CP042593.1"/>
</dbReference>
<evidence type="ECO:0000313" key="11">
    <source>
        <dbReference type="Proteomes" id="UP000321555"/>
    </source>
</evidence>
<dbReference type="InterPro" id="IPR022524">
    <property type="entry name" value="FliH_Bacilli"/>
</dbReference>
<comment type="similarity">
    <text evidence="2">Belongs to the FliH family.</text>
</comment>
<evidence type="ECO:0000256" key="4">
    <source>
        <dbReference type="ARBA" id="ARBA00022795"/>
    </source>
</evidence>
<dbReference type="InterPro" id="IPR051472">
    <property type="entry name" value="T3SS_Stator/FliH"/>
</dbReference>
<dbReference type="EMBL" id="CP042593">
    <property type="protein sequence ID" value="QED47541.1"/>
    <property type="molecule type" value="Genomic_DNA"/>
</dbReference>
<keyword evidence="10" id="KW-0966">Cell projection</keyword>
<dbReference type="Pfam" id="PF02108">
    <property type="entry name" value="FliH"/>
    <property type="match status" value="1"/>
</dbReference>
<dbReference type="KEGG" id="bda:FSZ17_09880"/>
<comment type="function">
    <text evidence="1">Needed for flagellar regrowth and assembly.</text>
</comment>
<dbReference type="InterPro" id="IPR018035">
    <property type="entry name" value="Flagellar_FliH/T3SS_HrpE"/>
</dbReference>
<keyword evidence="3" id="KW-0813">Transport</keyword>
<evidence type="ECO:0000256" key="8">
    <source>
        <dbReference type="SAM" id="Coils"/>
    </source>
</evidence>
<dbReference type="GO" id="GO:0044781">
    <property type="term" value="P:bacterial-type flagellum organization"/>
    <property type="evidence" value="ECO:0007669"/>
    <property type="project" value="UniProtKB-KW"/>
</dbReference>
<name>A0A5B8Z3P1_CYTDA</name>
<gene>
    <name evidence="10" type="primary">fliH</name>
    <name evidence="10" type="ORF">FSZ17_09880</name>
</gene>
<dbReference type="AlphaFoldDB" id="A0A5B8Z3P1"/>
<sequence>MILLSRLIKWTPNTSQQVQVEKRVISIKILEQFKQETDEETTVPFILEEHTKNILEQAQHDAEAILNKARLEADELRQQLDEKRQSFELEMVSLTEQAKASGFASGLEEGRKEGYFEYSQLIQTAKSVIDSAKKDYLTHVESSEKAILEIGLKVAQKILGKTIDDNEEEFLSFVKRALREARENQEIQLHVHPIHYEFLLLNKEELKMLFPREVDLFIYPDDDLAESSCIIESVNGRIDASIDSQLEEVKRKLIEMLEGE</sequence>
<evidence type="ECO:0000313" key="10">
    <source>
        <dbReference type="EMBL" id="QED47541.1"/>
    </source>
</evidence>
<feature type="coiled-coil region" evidence="8">
    <location>
        <begin position="59"/>
        <end position="97"/>
    </location>
</feature>
<keyword evidence="4" id="KW-1005">Bacterial flagellum biogenesis</keyword>
<proteinExistence type="inferred from homology"/>
<dbReference type="GO" id="GO:0005829">
    <property type="term" value="C:cytosol"/>
    <property type="evidence" value="ECO:0007669"/>
    <property type="project" value="TreeGrafter"/>
</dbReference>
<evidence type="ECO:0000256" key="7">
    <source>
        <dbReference type="NCBIfam" id="TIGR03825"/>
    </source>
</evidence>
<keyword evidence="10" id="KW-0969">Cilium</keyword>
<reference evidence="11" key="1">
    <citation type="submission" date="2019-08" db="EMBL/GenBank/DDBJ databases">
        <authorList>
            <person name="Zheng X."/>
        </authorList>
    </citation>
    <scope>NUCLEOTIDE SEQUENCE [LARGE SCALE GENOMIC DNA]</scope>
    <source>
        <strain evidence="11">FJAT-25496</strain>
    </source>
</reference>
<dbReference type="Proteomes" id="UP000321555">
    <property type="component" value="Chromosome"/>
</dbReference>
<organism evidence="10 11">
    <name type="scientific">Cytobacillus dafuensis</name>
    <name type="common">Bacillus dafuensis</name>
    <dbReference type="NCBI Taxonomy" id="1742359"/>
    <lineage>
        <taxon>Bacteria</taxon>
        <taxon>Bacillati</taxon>
        <taxon>Bacillota</taxon>
        <taxon>Bacilli</taxon>
        <taxon>Bacillales</taxon>
        <taxon>Bacillaceae</taxon>
        <taxon>Cytobacillus</taxon>
    </lineage>
</organism>
<evidence type="ECO:0000256" key="1">
    <source>
        <dbReference type="ARBA" id="ARBA00003041"/>
    </source>
</evidence>
<evidence type="ECO:0000256" key="3">
    <source>
        <dbReference type="ARBA" id="ARBA00022448"/>
    </source>
</evidence>
<keyword evidence="6" id="KW-1006">Bacterial flagellum protein export</keyword>
<dbReference type="NCBIfam" id="TIGR03825">
    <property type="entry name" value="FliH_bacil"/>
    <property type="match status" value="1"/>
</dbReference>